<keyword evidence="2" id="KW-0285">Flavoprotein</keyword>
<organism evidence="7 8">
    <name type="scientific">Oceanobacillus halophilus</name>
    <dbReference type="NCBI Taxonomy" id="930130"/>
    <lineage>
        <taxon>Bacteria</taxon>
        <taxon>Bacillati</taxon>
        <taxon>Bacillota</taxon>
        <taxon>Bacilli</taxon>
        <taxon>Bacillales</taxon>
        <taxon>Bacillaceae</taxon>
        <taxon>Oceanobacillus</taxon>
    </lineage>
</organism>
<dbReference type="CDD" id="cd02932">
    <property type="entry name" value="OYE_YqiM_FMN"/>
    <property type="match status" value="1"/>
</dbReference>
<keyword evidence="3" id="KW-0288">FMN</keyword>
<protein>
    <submittedName>
        <fullName evidence="7">NADPH dehydrogenase NamA</fullName>
        <ecNumber evidence="7">1.6.99.1</ecNumber>
    </submittedName>
</protein>
<dbReference type="SUPFAM" id="SSF51395">
    <property type="entry name" value="FMN-linked oxidoreductases"/>
    <property type="match status" value="1"/>
</dbReference>
<evidence type="ECO:0000256" key="5">
    <source>
        <dbReference type="ARBA" id="ARBA00023002"/>
    </source>
</evidence>
<evidence type="ECO:0000256" key="1">
    <source>
        <dbReference type="ARBA" id="ARBA00001917"/>
    </source>
</evidence>
<evidence type="ECO:0000313" key="7">
    <source>
        <dbReference type="EMBL" id="RKQ37727.1"/>
    </source>
</evidence>
<accession>A0A495ACM5</accession>
<evidence type="ECO:0000256" key="3">
    <source>
        <dbReference type="ARBA" id="ARBA00022643"/>
    </source>
</evidence>
<reference evidence="7 8" key="1">
    <citation type="journal article" date="2016" name="Int. J. Syst. Evol. Microbiol.">
        <title>Oceanobacillus halophilus sp. nov., a novel moderately halophilic bacterium from a hypersaline lake.</title>
        <authorList>
            <person name="Amoozegar M.A."/>
            <person name="Bagheri M."/>
            <person name="Makhdoumi A."/>
            <person name="Nikou M.M."/>
            <person name="Fazeli S.A.S."/>
            <person name="Schumann P."/>
            <person name="Sproer C."/>
            <person name="Sanchez-Porro C."/>
            <person name="Ventosa A."/>
        </authorList>
    </citation>
    <scope>NUCLEOTIDE SEQUENCE [LARGE SCALE GENOMIC DNA]</scope>
    <source>
        <strain evidence="7 8">DSM 23996</strain>
    </source>
</reference>
<comment type="cofactor">
    <cofactor evidence="1">
        <name>FMN</name>
        <dbReference type="ChEBI" id="CHEBI:58210"/>
    </cofactor>
</comment>
<evidence type="ECO:0000313" key="8">
    <source>
        <dbReference type="Proteomes" id="UP000269301"/>
    </source>
</evidence>
<dbReference type="Pfam" id="PF00724">
    <property type="entry name" value="Oxidored_FMN"/>
    <property type="match status" value="1"/>
</dbReference>
<proteinExistence type="predicted"/>
<dbReference type="AlphaFoldDB" id="A0A495ACM5"/>
<comment type="caution">
    <text evidence="7">The sequence shown here is derived from an EMBL/GenBank/DDBJ whole genome shotgun (WGS) entry which is preliminary data.</text>
</comment>
<keyword evidence="8" id="KW-1185">Reference proteome</keyword>
<dbReference type="Proteomes" id="UP000269301">
    <property type="component" value="Unassembled WGS sequence"/>
</dbReference>
<dbReference type="InterPro" id="IPR044152">
    <property type="entry name" value="YqjM-like"/>
</dbReference>
<dbReference type="GO" id="GO:0003959">
    <property type="term" value="F:NADPH dehydrogenase activity"/>
    <property type="evidence" value="ECO:0007669"/>
    <property type="project" value="UniProtKB-EC"/>
</dbReference>
<dbReference type="GO" id="GO:0050661">
    <property type="term" value="F:NADP binding"/>
    <property type="evidence" value="ECO:0007669"/>
    <property type="project" value="InterPro"/>
</dbReference>
<evidence type="ECO:0000256" key="2">
    <source>
        <dbReference type="ARBA" id="ARBA00022630"/>
    </source>
</evidence>
<evidence type="ECO:0000259" key="6">
    <source>
        <dbReference type="Pfam" id="PF00724"/>
    </source>
</evidence>
<dbReference type="OrthoDB" id="9772736at2"/>
<keyword evidence="5 7" id="KW-0560">Oxidoreductase</keyword>
<name>A0A495ACM5_9BACI</name>
<sequence length="339" mass="38250">MAKLFSPYHIKNVTLKNRVVMSPMCMYSSSNEDGMLTPFHLTHYTSRALGQVGLIITEATAVQPEGRISLQDLGIWSNNHIEGFKQLNNQIHSYGSKSGIQLAHAGRKARLNSTSIYAPSPIPFNDKSKQPTEMTKDDIIKTIKAFKEAARRAREAQFDIIEIHAAHGYLINEFLSPLTNKRSDQYGGEREGRFLFLKEVIEAVKLEWTGPLFVRISTNEYDKSGNTFEDILYFTQQLKSLGVDLIDCSSGGVIETSINTYPGYQLNRCERIKNDTDINTGAVGLITSGLQAEEILQNDRANLVFIGRALLRNPYWAKAAAEELREEIEIPKQYKRGWK</sequence>
<keyword evidence="4" id="KW-0521">NADP</keyword>
<feature type="domain" description="NADH:flavin oxidoreductase/NADH oxidase N-terminal" evidence="6">
    <location>
        <begin position="3"/>
        <end position="326"/>
    </location>
</feature>
<dbReference type="InterPro" id="IPR001155">
    <property type="entry name" value="OxRdtase_FMN_N"/>
</dbReference>
<gene>
    <name evidence="7" type="primary">namA</name>
    <name evidence="7" type="ORF">D8M06_02690</name>
</gene>
<dbReference type="EMBL" id="RBZP01000001">
    <property type="protein sequence ID" value="RKQ37727.1"/>
    <property type="molecule type" value="Genomic_DNA"/>
</dbReference>
<dbReference type="InterPro" id="IPR013785">
    <property type="entry name" value="Aldolase_TIM"/>
</dbReference>
<dbReference type="RefSeq" id="WP_121202802.1">
    <property type="nucleotide sequence ID" value="NZ_RBZP01000001.1"/>
</dbReference>
<dbReference type="EC" id="1.6.99.1" evidence="7"/>
<dbReference type="PANTHER" id="PTHR43303:SF4">
    <property type="entry name" value="NADPH DEHYDROGENASE C23G7.10C-RELATED"/>
    <property type="match status" value="1"/>
</dbReference>
<dbReference type="PANTHER" id="PTHR43303">
    <property type="entry name" value="NADPH DEHYDROGENASE C23G7.10C-RELATED"/>
    <property type="match status" value="1"/>
</dbReference>
<evidence type="ECO:0000256" key="4">
    <source>
        <dbReference type="ARBA" id="ARBA00022857"/>
    </source>
</evidence>
<dbReference type="Gene3D" id="3.20.20.70">
    <property type="entry name" value="Aldolase class I"/>
    <property type="match status" value="1"/>
</dbReference>
<dbReference type="NCBIfam" id="NF010047">
    <property type="entry name" value="PRK13523.1"/>
    <property type="match status" value="1"/>
</dbReference>
<dbReference type="GO" id="GO:0010181">
    <property type="term" value="F:FMN binding"/>
    <property type="evidence" value="ECO:0007669"/>
    <property type="project" value="InterPro"/>
</dbReference>